<feature type="compositionally biased region" description="Basic and acidic residues" evidence="1">
    <location>
        <begin position="189"/>
        <end position="209"/>
    </location>
</feature>
<feature type="region of interest" description="Disordered" evidence="1">
    <location>
        <begin position="1"/>
        <end position="106"/>
    </location>
</feature>
<protein>
    <submittedName>
        <fullName evidence="4">PHD-type domain-containing protein</fullName>
    </submittedName>
</protein>
<feature type="compositionally biased region" description="Basic and acidic residues" evidence="1">
    <location>
        <begin position="22"/>
        <end position="33"/>
    </location>
</feature>
<feature type="region of interest" description="Disordered" evidence="1">
    <location>
        <begin position="391"/>
        <end position="449"/>
    </location>
</feature>
<feature type="compositionally biased region" description="Basic and acidic residues" evidence="1">
    <location>
        <begin position="310"/>
        <end position="335"/>
    </location>
</feature>
<proteinExistence type="predicted"/>
<name>A0A158QY10_NIPBR</name>
<accession>A0A158QY10</accession>
<evidence type="ECO:0000313" key="4">
    <source>
        <dbReference type="WBParaSite" id="NBR_0000772201-mRNA-1"/>
    </source>
</evidence>
<dbReference type="Proteomes" id="UP000271162">
    <property type="component" value="Unassembled WGS sequence"/>
</dbReference>
<feature type="region of interest" description="Disordered" evidence="1">
    <location>
        <begin position="189"/>
        <end position="253"/>
    </location>
</feature>
<keyword evidence="3" id="KW-1185">Reference proteome</keyword>
<dbReference type="WBParaSite" id="NBR_0000772201-mRNA-1">
    <property type="protein sequence ID" value="NBR_0000772201-mRNA-1"/>
    <property type="gene ID" value="NBR_0000772201"/>
</dbReference>
<gene>
    <name evidence="2" type="ORF">NBR_LOCUS7723</name>
</gene>
<feature type="region of interest" description="Disordered" evidence="1">
    <location>
        <begin position="463"/>
        <end position="491"/>
    </location>
</feature>
<evidence type="ECO:0000313" key="2">
    <source>
        <dbReference type="EMBL" id="VDL71312.1"/>
    </source>
</evidence>
<dbReference type="STRING" id="27835.A0A158QY10"/>
<dbReference type="EMBL" id="UYSL01019919">
    <property type="protein sequence ID" value="VDL71312.1"/>
    <property type="molecule type" value="Genomic_DNA"/>
</dbReference>
<feature type="region of interest" description="Disordered" evidence="1">
    <location>
        <begin position="291"/>
        <end position="355"/>
    </location>
</feature>
<sequence>MDERRPAASPEDSKSSGFLGGLRRDFLGKRSESDVLVDEKEDGASKGLRKGLLLSSKNGEGGATEEKGEGAGGRRTTEKASPPHKTSKVNNKCSADNPHFSPSGLESEGIHAPTCVDCRGAGCDEDCRMYLHSECLTKLLRRQNIDSVAELKMACVGKHEIHSAIIYMDRDMVEAGLWCDKTEPKKHFDEKNVARRARDDVETSQKKTSEVSTTSKTARDPSDNLNEDGKEKKPCLTHSPEPPSPKGAVQVKESEPTMYAMEKLLEPSPVVSVEKPSDAVFDGFLAKRTGSEVPVDSKEDRTSKGLRSGAAEKKKDEGGGGQHTTEKTSPPHESSKVISKCSADNPHFSPSGPGSEGIPVFTCGVLCVKECTMYLHGECLTKLLSRHNIGSIGPPGPHGAVQAKEAKRTMHTKDKLPEPSPATSVENPRKAGLKGKGKKQGHPKTPDGIVQVKESEPTMYTVEKLPEPSPAAPVENPREAGLKGKGKKQGHLKAPVEAIQVKELEPTMYTVENFPELPKALSECVQPDSTFKDDHEMVEAVVDGVKPFSRDLLLNTLHCAQPVERLRETIEMVMGRAYEPYRNLVDKIFNSEDLLRDFIGKLRIFIVSRERGRIIFSKSMYGRAMENQLQVTSAPPTISALSSPFCADGAGIERSDQLKDELTKPKNPSINPLGSLSGTYEKPFASSNRPVPRNPWKNVLDGAKTRSVTVEDRDCQVCLERFTSNGRVLSCPHKGCEEPYHEMVNFFLVTTN</sequence>
<evidence type="ECO:0000256" key="1">
    <source>
        <dbReference type="SAM" id="MobiDB-lite"/>
    </source>
</evidence>
<dbReference type="AlphaFoldDB" id="A0A158QY10"/>
<reference evidence="2 3" key="2">
    <citation type="submission" date="2018-11" db="EMBL/GenBank/DDBJ databases">
        <authorList>
            <consortium name="Pathogen Informatics"/>
        </authorList>
    </citation>
    <scope>NUCLEOTIDE SEQUENCE [LARGE SCALE GENOMIC DNA]</scope>
</reference>
<feature type="compositionally biased region" description="Basic and acidic residues" evidence="1">
    <location>
        <begin position="404"/>
        <end position="417"/>
    </location>
</feature>
<evidence type="ECO:0000313" key="3">
    <source>
        <dbReference type="Proteomes" id="UP000271162"/>
    </source>
</evidence>
<feature type="compositionally biased region" description="Basic and acidic residues" evidence="1">
    <location>
        <begin position="1"/>
        <end position="14"/>
    </location>
</feature>
<feature type="compositionally biased region" description="Basic and acidic residues" evidence="1">
    <location>
        <begin position="217"/>
        <end position="234"/>
    </location>
</feature>
<feature type="compositionally biased region" description="Basic residues" evidence="1">
    <location>
        <begin position="431"/>
        <end position="442"/>
    </location>
</feature>
<organism evidence="4">
    <name type="scientific">Nippostrongylus brasiliensis</name>
    <name type="common">Rat hookworm</name>
    <dbReference type="NCBI Taxonomy" id="27835"/>
    <lineage>
        <taxon>Eukaryota</taxon>
        <taxon>Metazoa</taxon>
        <taxon>Ecdysozoa</taxon>
        <taxon>Nematoda</taxon>
        <taxon>Chromadorea</taxon>
        <taxon>Rhabditida</taxon>
        <taxon>Rhabditina</taxon>
        <taxon>Rhabditomorpha</taxon>
        <taxon>Strongyloidea</taxon>
        <taxon>Heligmosomidae</taxon>
        <taxon>Nippostrongylus</taxon>
    </lineage>
</organism>
<reference evidence="4" key="1">
    <citation type="submission" date="2016-04" db="UniProtKB">
        <authorList>
            <consortium name="WormBaseParasite"/>
        </authorList>
    </citation>
    <scope>IDENTIFICATION</scope>
</reference>